<dbReference type="Pfam" id="PF22673">
    <property type="entry name" value="MCP-like_PDC_1"/>
    <property type="match status" value="1"/>
</dbReference>
<evidence type="ECO:0000259" key="8">
    <source>
        <dbReference type="PROSITE" id="PS50192"/>
    </source>
</evidence>
<comment type="caution">
    <text evidence="10">The sequence shown here is derived from an EMBL/GenBank/DDBJ whole genome shotgun (WGS) entry which is preliminary data.</text>
</comment>
<evidence type="ECO:0000313" key="11">
    <source>
        <dbReference type="Proteomes" id="UP000637980"/>
    </source>
</evidence>
<protein>
    <submittedName>
        <fullName evidence="10">Chemotaxis protein</fullName>
    </submittedName>
</protein>
<keyword evidence="2" id="KW-0997">Cell inner membrane</keyword>
<dbReference type="Proteomes" id="UP000637980">
    <property type="component" value="Unassembled WGS sequence"/>
</dbReference>
<keyword evidence="6" id="KW-1133">Transmembrane helix</keyword>
<dbReference type="PANTHER" id="PTHR32089">
    <property type="entry name" value="METHYL-ACCEPTING CHEMOTAXIS PROTEIN MCPB"/>
    <property type="match status" value="1"/>
</dbReference>
<keyword evidence="6" id="KW-0812">Transmembrane</keyword>
<dbReference type="Gene3D" id="1.10.8.500">
    <property type="entry name" value="HAMP domain in histidine kinase"/>
    <property type="match status" value="1"/>
</dbReference>
<keyword evidence="11" id="KW-1185">Reference proteome</keyword>
<dbReference type="Gene3D" id="1.10.287.950">
    <property type="entry name" value="Methyl-accepting chemotaxis protein"/>
    <property type="match status" value="1"/>
</dbReference>
<keyword evidence="6" id="KW-0472">Membrane</keyword>
<dbReference type="PROSITE" id="PS50111">
    <property type="entry name" value="CHEMOTAXIS_TRANSDUC_2"/>
    <property type="match status" value="1"/>
</dbReference>
<reference evidence="11" key="1">
    <citation type="journal article" date="2019" name="Int. J. Syst. Evol. Microbiol.">
        <title>The Global Catalogue of Microorganisms (GCM) 10K type strain sequencing project: providing services to taxonomists for standard genome sequencing and annotation.</title>
        <authorList>
            <consortium name="The Broad Institute Genomics Platform"/>
            <consortium name="The Broad Institute Genome Sequencing Center for Infectious Disease"/>
            <person name="Wu L."/>
            <person name="Ma J."/>
        </authorList>
    </citation>
    <scope>NUCLEOTIDE SEQUENCE [LARGE SCALE GENOMIC DNA]</scope>
    <source>
        <strain evidence="11">KCTC 12861</strain>
    </source>
</reference>
<dbReference type="Gene3D" id="3.30.450.20">
    <property type="entry name" value="PAS domain"/>
    <property type="match status" value="2"/>
</dbReference>
<dbReference type="SMART" id="SM00304">
    <property type="entry name" value="HAMP"/>
    <property type="match status" value="1"/>
</dbReference>
<dbReference type="EMBL" id="BMXE01000006">
    <property type="protein sequence ID" value="GHB40563.1"/>
    <property type="molecule type" value="Genomic_DNA"/>
</dbReference>
<feature type="domain" description="T-SNARE coiled-coil homology" evidence="8">
    <location>
        <begin position="577"/>
        <end position="639"/>
    </location>
</feature>
<evidence type="ECO:0000256" key="5">
    <source>
        <dbReference type="PROSITE-ProRule" id="PRU00284"/>
    </source>
</evidence>
<dbReference type="SMART" id="SM00283">
    <property type="entry name" value="MA"/>
    <property type="match status" value="1"/>
</dbReference>
<evidence type="ECO:0000256" key="6">
    <source>
        <dbReference type="SAM" id="Phobius"/>
    </source>
</evidence>
<accession>A0ABQ3EIB9</accession>
<organism evidence="10 11">
    <name type="scientific">Pseudovibrio japonicus</name>
    <dbReference type="NCBI Taxonomy" id="366534"/>
    <lineage>
        <taxon>Bacteria</taxon>
        <taxon>Pseudomonadati</taxon>
        <taxon>Pseudomonadota</taxon>
        <taxon>Alphaproteobacteria</taxon>
        <taxon>Hyphomicrobiales</taxon>
        <taxon>Stappiaceae</taxon>
        <taxon>Pseudovibrio</taxon>
    </lineage>
</organism>
<name>A0ABQ3EIB9_9HYPH</name>
<gene>
    <name evidence="10" type="ORF">GCM10007094_32420</name>
</gene>
<dbReference type="PANTHER" id="PTHR32089:SF112">
    <property type="entry name" value="LYSOZYME-LIKE PROTEIN-RELATED"/>
    <property type="match status" value="1"/>
</dbReference>
<feature type="domain" description="Methyl-accepting transducer" evidence="7">
    <location>
        <begin position="418"/>
        <end position="661"/>
    </location>
</feature>
<proteinExistence type="inferred from homology"/>
<feature type="transmembrane region" description="Helical" evidence="6">
    <location>
        <begin position="12"/>
        <end position="33"/>
    </location>
</feature>
<evidence type="ECO:0000313" key="10">
    <source>
        <dbReference type="EMBL" id="GHB40563.1"/>
    </source>
</evidence>
<dbReference type="Pfam" id="PF00672">
    <property type="entry name" value="HAMP"/>
    <property type="match status" value="1"/>
</dbReference>
<keyword evidence="3 5" id="KW-0807">Transducer</keyword>
<evidence type="ECO:0000259" key="7">
    <source>
        <dbReference type="PROSITE" id="PS50111"/>
    </source>
</evidence>
<keyword evidence="2" id="KW-1003">Cell membrane</keyword>
<dbReference type="SUPFAM" id="SSF58104">
    <property type="entry name" value="Methyl-accepting chemotaxis protein (MCP) signaling domain"/>
    <property type="match status" value="1"/>
</dbReference>
<evidence type="ECO:0000256" key="1">
    <source>
        <dbReference type="ARBA" id="ARBA00004429"/>
    </source>
</evidence>
<evidence type="ECO:0000256" key="2">
    <source>
        <dbReference type="ARBA" id="ARBA00022519"/>
    </source>
</evidence>
<dbReference type="CDD" id="cd06225">
    <property type="entry name" value="HAMP"/>
    <property type="match status" value="1"/>
</dbReference>
<feature type="domain" description="HAMP" evidence="9">
    <location>
        <begin position="332"/>
        <end position="385"/>
    </location>
</feature>
<dbReference type="InterPro" id="IPR004089">
    <property type="entry name" value="MCPsignal_dom"/>
</dbReference>
<evidence type="ECO:0000259" key="9">
    <source>
        <dbReference type="PROSITE" id="PS50885"/>
    </source>
</evidence>
<comment type="subcellular location">
    <subcellularLocation>
        <location evidence="1">Cell inner membrane</location>
        <topology evidence="1">Multi-pass membrane protein</topology>
    </subcellularLocation>
</comment>
<sequence length="681" mass="73164">MVKQKMKLSHRIVGASAAILLVVSSLVISIGTYLSMQSAEQDSRALFSSVASGLAVTAQDLLKESQVISTTLANTYGAEISSGKASRGNIALMTEAALRGTSDILGIAVFLQPDVAGSDSDYIGMDYATDMGQFAAYFYLEGSSVHSLTADINRADVQRRMRRAMEQKSQFVTEPYASDVEGKTKLSVSVLDPILNARGDVVGVMVVDVDFSKLQAKMDAASSYKTENLALISEGGLWVSHIDQALLGKKVEPIVEDILNGIDDKANVQEVDNRLFILEKFQLGNTGQHWYAAMSVTSDELTAGARNIRNMALMAAIGAGLVGCLFLWFMGNSIASPIVDLTQRMQSLAEGNVSDRVLYTDRSDEIGQMANALEFFVAAVFERETLQEVADEERKREQDRQQRAQQLIEAFSDTAETTLSTIHSRFDELEQTSKQLADIAENTNVQTTATSVASEEATANVQTVASASEELSTSIAEIARQIARTNSVIMQTNTAAEATNAKVLDLDVTAQRIGEVVNLIQDIAEQTNLLALNATIEAARAGEMGKGFAVVATEVKELAGQTSRATEEISQQIAAIQGSSKDAVEAIQEITGSIRQVNEFASSIAASVEQQGSAIAEITENVHQAATGTQNVSENMVLVAQAAEQTNQSSDLVSKTASSVRQEVLGLRTQIDDFLHKVQSV</sequence>
<comment type="similarity">
    <text evidence="4">Belongs to the methyl-accepting chemotaxis (MCP) protein family.</text>
</comment>
<dbReference type="InterPro" id="IPR000727">
    <property type="entry name" value="T_SNARE_dom"/>
</dbReference>
<evidence type="ECO:0000256" key="3">
    <source>
        <dbReference type="ARBA" id="ARBA00023224"/>
    </source>
</evidence>
<dbReference type="InterPro" id="IPR003660">
    <property type="entry name" value="HAMP_dom"/>
</dbReference>
<dbReference type="Pfam" id="PF00015">
    <property type="entry name" value="MCPsignal"/>
    <property type="match status" value="1"/>
</dbReference>
<dbReference type="PROSITE" id="PS50885">
    <property type="entry name" value="HAMP"/>
    <property type="match status" value="1"/>
</dbReference>
<dbReference type="PROSITE" id="PS50192">
    <property type="entry name" value="T_SNARE"/>
    <property type="match status" value="1"/>
</dbReference>
<evidence type="ECO:0000256" key="4">
    <source>
        <dbReference type="ARBA" id="ARBA00029447"/>
    </source>
</evidence>